<evidence type="ECO:0000256" key="3">
    <source>
        <dbReference type="ARBA" id="ARBA00022692"/>
    </source>
</evidence>
<organism evidence="8 9">
    <name type="scientific">Phialocephala subalpina</name>
    <dbReference type="NCBI Taxonomy" id="576137"/>
    <lineage>
        <taxon>Eukaryota</taxon>
        <taxon>Fungi</taxon>
        <taxon>Dikarya</taxon>
        <taxon>Ascomycota</taxon>
        <taxon>Pezizomycotina</taxon>
        <taxon>Leotiomycetes</taxon>
        <taxon>Helotiales</taxon>
        <taxon>Mollisiaceae</taxon>
        <taxon>Phialocephala</taxon>
        <taxon>Phialocephala fortinii species complex</taxon>
    </lineage>
</organism>
<evidence type="ECO:0000313" key="8">
    <source>
        <dbReference type="EMBL" id="CZR60910.1"/>
    </source>
</evidence>
<feature type="transmembrane region" description="Helical" evidence="6">
    <location>
        <begin position="238"/>
        <end position="260"/>
    </location>
</feature>
<feature type="region of interest" description="Disordered" evidence="7">
    <location>
        <begin position="1"/>
        <end position="29"/>
    </location>
</feature>
<evidence type="ECO:0000256" key="6">
    <source>
        <dbReference type="RuleBase" id="RU365065"/>
    </source>
</evidence>
<feature type="transmembrane region" description="Helical" evidence="6">
    <location>
        <begin position="112"/>
        <end position="133"/>
    </location>
</feature>
<comment type="similarity">
    <text evidence="6">Belongs to the ferroportin (FP) (TC 2.A.100) family. SLC40A subfamily.</text>
</comment>
<dbReference type="PANTHER" id="PTHR11660:SF57">
    <property type="entry name" value="SOLUTE CARRIER FAMILY 40 MEMBER"/>
    <property type="match status" value="1"/>
</dbReference>
<dbReference type="AlphaFoldDB" id="A0A1L7X7B1"/>
<evidence type="ECO:0000256" key="7">
    <source>
        <dbReference type="SAM" id="MobiDB-lite"/>
    </source>
</evidence>
<gene>
    <name evidence="8" type="ORF">PAC_10806</name>
</gene>
<protein>
    <recommendedName>
        <fullName evidence="6">Solute carrier family 40 member</fullName>
    </recommendedName>
</protein>
<evidence type="ECO:0000313" key="9">
    <source>
        <dbReference type="Proteomes" id="UP000184330"/>
    </source>
</evidence>
<feature type="transmembrane region" description="Helical" evidence="6">
    <location>
        <begin position="215"/>
        <end position="232"/>
    </location>
</feature>
<dbReference type="GO" id="GO:0016020">
    <property type="term" value="C:membrane"/>
    <property type="evidence" value="ECO:0007669"/>
    <property type="project" value="UniProtKB-SubCell"/>
</dbReference>
<dbReference type="PANTHER" id="PTHR11660">
    <property type="entry name" value="SOLUTE CARRIER FAMILY 40 MEMBER"/>
    <property type="match status" value="1"/>
</dbReference>
<comment type="caution">
    <text evidence="6">Lacks conserved residue(s) required for the propagation of feature annotation.</text>
</comment>
<keyword evidence="3 6" id="KW-0812">Transmembrane</keyword>
<feature type="transmembrane region" description="Helical" evidence="6">
    <location>
        <begin position="535"/>
        <end position="557"/>
    </location>
</feature>
<evidence type="ECO:0000256" key="2">
    <source>
        <dbReference type="ARBA" id="ARBA00022448"/>
    </source>
</evidence>
<feature type="transmembrane region" description="Helical" evidence="6">
    <location>
        <begin position="417"/>
        <end position="439"/>
    </location>
</feature>
<feature type="transmembrane region" description="Helical" evidence="6">
    <location>
        <begin position="464"/>
        <end position="485"/>
    </location>
</feature>
<dbReference type="Pfam" id="PF06963">
    <property type="entry name" value="FPN1"/>
    <property type="match status" value="2"/>
</dbReference>
<keyword evidence="2 6" id="KW-0813">Transport</keyword>
<comment type="function">
    <text evidence="6">May be involved in iron transport and iron homeostasis.</text>
</comment>
<evidence type="ECO:0000256" key="1">
    <source>
        <dbReference type="ARBA" id="ARBA00004141"/>
    </source>
</evidence>
<dbReference type="Proteomes" id="UP000184330">
    <property type="component" value="Unassembled WGS sequence"/>
</dbReference>
<feature type="transmembrane region" description="Helical" evidence="6">
    <location>
        <begin position="305"/>
        <end position="324"/>
    </location>
</feature>
<accession>A0A1L7X7B1</accession>
<feature type="transmembrane region" description="Helical" evidence="6">
    <location>
        <begin position="330"/>
        <end position="350"/>
    </location>
</feature>
<keyword evidence="6" id="KW-0406">Ion transport</keyword>
<feature type="transmembrane region" description="Helical" evidence="6">
    <location>
        <begin position="158"/>
        <end position="177"/>
    </location>
</feature>
<keyword evidence="4 6" id="KW-1133">Transmembrane helix</keyword>
<dbReference type="OrthoDB" id="648861at2759"/>
<evidence type="ECO:0000256" key="5">
    <source>
        <dbReference type="ARBA" id="ARBA00023136"/>
    </source>
</evidence>
<dbReference type="EMBL" id="FJOG01000017">
    <property type="protein sequence ID" value="CZR60910.1"/>
    <property type="molecule type" value="Genomic_DNA"/>
</dbReference>
<keyword evidence="5 6" id="KW-0472">Membrane</keyword>
<comment type="subcellular location">
    <subcellularLocation>
        <location evidence="1 6">Membrane</location>
        <topology evidence="1 6">Multi-pass membrane protein</topology>
    </subcellularLocation>
</comment>
<dbReference type="GO" id="GO:0005381">
    <property type="term" value="F:iron ion transmembrane transporter activity"/>
    <property type="evidence" value="ECO:0007669"/>
    <property type="project" value="UniProtKB-UniRule"/>
</dbReference>
<reference evidence="8 9" key="1">
    <citation type="submission" date="2016-03" db="EMBL/GenBank/DDBJ databases">
        <authorList>
            <person name="Ploux O."/>
        </authorList>
    </citation>
    <scope>NUCLEOTIDE SEQUENCE [LARGE SCALE GENOMIC DNA]</scope>
    <source>
        <strain evidence="8 9">UAMH 11012</strain>
    </source>
</reference>
<dbReference type="InterPro" id="IPR009716">
    <property type="entry name" value="Ferroportin-1"/>
</dbReference>
<keyword evidence="9" id="KW-1185">Reference proteome</keyword>
<sequence>MPANHLDDDAGLGSPSSPENEDVPGQMAPFMPNEEPVCITKSQAYNLYTSHFLSTWNIRTYEFAAIIFTQAAYPNTLRPAAIRGIARTLASICLTSIVGRWVDQNSDRLKTLISTISVNRVAVIGASVLWFFIVEPSTPGAINSSYGSDFAGLPFSELLKAGIFTLILTLGVLEILSGQGNMLSMERDWVVTVAAPAGRPYDLTHLNAVTKRIDLICKLIAPILISIVISSTNNKIGVLIVGGMSICSWFLEIFCARTVWNKNPKLQAVKPSSRQARQESEELPGLLNRIGQGLHRYSQDFRNYFSSRVWIPSLSLAILYFSALAYSSNFITFMINAGISLEIITIARAFGSVVEISSTLVTPVGIHVLGNAVNHGRFQGRDRADLRAALLQHETESHESGANEEDKWKAETGCERFGLWGLTWQFVNLIPVVVALWHMSPNPTSPPDSTSTIQSLFTNPIPSLPLLTLVMFTFLSLSRLGLWIYDLTTQQLTQTLVPPTQRSSFTGIEYSFYNLFELLQNVAAMVFDKSEEFKWLGIMSLAAVGSSVVMYAGWVWWVRGHLVHWERVAGCGKGCAGERKRGQGHGGGGAGWERVEVGEAVES</sequence>
<name>A0A1L7X7B1_9HELO</name>
<proteinExistence type="inferred from homology"/>
<evidence type="ECO:0000256" key="4">
    <source>
        <dbReference type="ARBA" id="ARBA00022989"/>
    </source>
</evidence>